<dbReference type="InterPro" id="IPR005027">
    <property type="entry name" value="Glyco_trans_43"/>
</dbReference>
<reference evidence="13" key="3">
    <citation type="submission" date="2023-05" db="EMBL/GenBank/DDBJ databases">
        <authorList>
            <person name="Smith C.H."/>
        </authorList>
    </citation>
    <scope>NUCLEOTIDE SEQUENCE</scope>
    <source>
        <strain evidence="13">CHS0354</strain>
        <tissue evidence="13">Mantle</tissue>
    </source>
</reference>
<keyword evidence="4 12" id="KW-0808">Transferase</keyword>
<reference evidence="13" key="1">
    <citation type="journal article" date="2021" name="Genome Biol. Evol.">
        <title>A High-Quality Reference Genome for a Parasitic Bivalve with Doubly Uniparental Inheritance (Bivalvia: Unionida).</title>
        <authorList>
            <person name="Smith C.H."/>
        </authorList>
    </citation>
    <scope>NUCLEOTIDE SEQUENCE</scope>
    <source>
        <strain evidence="13">CHS0354</strain>
    </source>
</reference>
<gene>
    <name evidence="13" type="ORF">CHS0354_026852</name>
</gene>
<sequence>MPGREFIYCPSPVPERSCDSYRSVTYGARYERNDSYRNEMDIDLKRNVTSYPEIPTVFVVTPTYTRNSQKSELTMLCNTLRNIYFLRWIVVEDSKSKSDLVTRFLKHCRVPYVHLNGIDPVGRTKTKAGYQRNLGIQWIRENVNPRKTPGVVYFADDDNSYDVRIFDE</sequence>
<protein>
    <recommendedName>
        <fullName evidence="3 12">Galactosylgalactosylxylosylprotein 3-beta-glucuronosyltransferase</fullName>
        <ecNumber evidence="3 12">2.4.1.135</ecNumber>
    </recommendedName>
</protein>
<dbReference type="PANTHER" id="PTHR10896">
    <property type="entry name" value="GALACTOSYLGALACTOSYLXYLOSYLPROTEIN 3-BETA-GLUCURONOSYLTRANSFERASE BETA-1,3-GLUCURONYLTRANSFERASE"/>
    <property type="match status" value="1"/>
</dbReference>
<feature type="non-terminal residue" evidence="13">
    <location>
        <position position="168"/>
    </location>
</feature>
<dbReference type="PANTHER" id="PTHR10896:SF65">
    <property type="entry name" value="GALACTOSYLGALACTOSYLXYLOSYLPROTEIN 3-BETA-GLUCURONOSYLTRANSFERASE 3"/>
    <property type="match status" value="1"/>
</dbReference>
<proteinExistence type="inferred from homology"/>
<dbReference type="EMBL" id="JAEAOA010001600">
    <property type="protein sequence ID" value="KAK3595647.1"/>
    <property type="molecule type" value="Genomic_DNA"/>
</dbReference>
<dbReference type="GO" id="GO:0005975">
    <property type="term" value="P:carbohydrate metabolic process"/>
    <property type="evidence" value="ECO:0007669"/>
    <property type="project" value="TreeGrafter"/>
</dbReference>
<keyword evidence="6 12" id="KW-0735">Signal-anchor</keyword>
<evidence type="ECO:0000313" key="14">
    <source>
        <dbReference type="Proteomes" id="UP001195483"/>
    </source>
</evidence>
<keyword evidence="8" id="KW-0472">Membrane</keyword>
<evidence type="ECO:0000256" key="8">
    <source>
        <dbReference type="ARBA" id="ARBA00023136"/>
    </source>
</evidence>
<comment type="caution">
    <text evidence="13">The sequence shown here is derived from an EMBL/GenBank/DDBJ whole genome shotgun (WGS) entry which is preliminary data.</text>
</comment>
<evidence type="ECO:0000256" key="6">
    <source>
        <dbReference type="ARBA" id="ARBA00022968"/>
    </source>
</evidence>
<evidence type="ECO:0000256" key="2">
    <source>
        <dbReference type="ARBA" id="ARBA00007706"/>
    </source>
</evidence>
<evidence type="ECO:0000256" key="7">
    <source>
        <dbReference type="ARBA" id="ARBA00022989"/>
    </source>
</evidence>
<dbReference type="AlphaFoldDB" id="A0AAE0SPI7"/>
<dbReference type="GO" id="GO:0050650">
    <property type="term" value="P:chondroitin sulfate proteoglycan biosynthetic process"/>
    <property type="evidence" value="ECO:0007669"/>
    <property type="project" value="TreeGrafter"/>
</dbReference>
<evidence type="ECO:0000256" key="1">
    <source>
        <dbReference type="ARBA" id="ARBA00004606"/>
    </source>
</evidence>
<keyword evidence="14" id="KW-1185">Reference proteome</keyword>
<evidence type="ECO:0000256" key="4">
    <source>
        <dbReference type="ARBA" id="ARBA00022679"/>
    </source>
</evidence>
<evidence type="ECO:0000256" key="3">
    <source>
        <dbReference type="ARBA" id="ARBA00012641"/>
    </source>
</evidence>
<dbReference type="SUPFAM" id="SSF53448">
    <property type="entry name" value="Nucleotide-diphospho-sugar transferases"/>
    <property type="match status" value="1"/>
</dbReference>
<keyword evidence="12" id="KW-0333">Golgi apparatus</keyword>
<evidence type="ECO:0000256" key="9">
    <source>
        <dbReference type="ARBA" id="ARBA00023180"/>
    </source>
</evidence>
<evidence type="ECO:0000256" key="10">
    <source>
        <dbReference type="ARBA" id="ARBA00047979"/>
    </source>
</evidence>
<accession>A0AAE0SPI7</accession>
<feature type="binding site" evidence="11">
    <location>
        <position position="158"/>
    </location>
    <ligand>
        <name>Mn(2+)</name>
        <dbReference type="ChEBI" id="CHEBI:29035"/>
    </ligand>
</feature>
<reference evidence="13" key="2">
    <citation type="journal article" date="2021" name="Genome Biol. Evol.">
        <title>Developing a high-quality reference genome for a parasitic bivalve with doubly uniparental inheritance (Bivalvia: Unionida).</title>
        <authorList>
            <person name="Smith C.H."/>
        </authorList>
    </citation>
    <scope>NUCLEOTIDE SEQUENCE</scope>
    <source>
        <strain evidence="13">CHS0354</strain>
        <tissue evidence="13">Mantle</tissue>
    </source>
</reference>
<keyword evidence="11 12" id="KW-0464">Manganese</keyword>
<dbReference type="GO" id="GO:0000139">
    <property type="term" value="C:Golgi membrane"/>
    <property type="evidence" value="ECO:0007669"/>
    <property type="project" value="UniProtKB-SubCell"/>
</dbReference>
<organism evidence="13 14">
    <name type="scientific">Potamilus streckersoni</name>
    <dbReference type="NCBI Taxonomy" id="2493646"/>
    <lineage>
        <taxon>Eukaryota</taxon>
        <taxon>Metazoa</taxon>
        <taxon>Spiralia</taxon>
        <taxon>Lophotrochozoa</taxon>
        <taxon>Mollusca</taxon>
        <taxon>Bivalvia</taxon>
        <taxon>Autobranchia</taxon>
        <taxon>Heteroconchia</taxon>
        <taxon>Palaeoheterodonta</taxon>
        <taxon>Unionida</taxon>
        <taxon>Unionoidea</taxon>
        <taxon>Unionidae</taxon>
        <taxon>Ambleminae</taxon>
        <taxon>Lampsilini</taxon>
        <taxon>Potamilus</taxon>
    </lineage>
</organism>
<comment type="catalytic activity">
    <reaction evidence="10 12">
        <text>3-O-(beta-D-galactosyl-(1-&gt;3)-beta-D-galactosyl-(1-&gt;4)-beta-D-xylosyl)-L-seryl-[protein] + UDP-alpha-D-glucuronate = 3-O-(beta-D-GlcA-(1-&gt;3)-beta-D-Gal-(1-&gt;3)-beta-D-Gal-(1-&gt;4)-beta-D-Xyl)-L-seryl-[protein] + UDP + H(+)</text>
        <dbReference type="Rhea" id="RHEA:24168"/>
        <dbReference type="Rhea" id="RHEA-COMP:12571"/>
        <dbReference type="Rhea" id="RHEA-COMP:12573"/>
        <dbReference type="ChEBI" id="CHEBI:15378"/>
        <dbReference type="ChEBI" id="CHEBI:58052"/>
        <dbReference type="ChEBI" id="CHEBI:58223"/>
        <dbReference type="ChEBI" id="CHEBI:132090"/>
        <dbReference type="ChEBI" id="CHEBI:132093"/>
        <dbReference type="EC" id="2.4.1.135"/>
    </reaction>
</comment>
<evidence type="ECO:0000256" key="12">
    <source>
        <dbReference type="RuleBase" id="RU363127"/>
    </source>
</evidence>
<dbReference type="InterPro" id="IPR029044">
    <property type="entry name" value="Nucleotide-diphossugar_trans"/>
</dbReference>
<comment type="subcellular location">
    <subcellularLocation>
        <location evidence="12">Golgi apparatus membrane</location>
        <topology evidence="12">Single-pass type II membrane protein</topology>
    </subcellularLocation>
    <subcellularLocation>
        <location evidence="1">Membrane</location>
        <topology evidence="1">Single-pass type II membrane protein</topology>
    </subcellularLocation>
</comment>
<dbReference type="EC" id="2.4.1.135" evidence="3 12"/>
<dbReference type="GO" id="GO:0046872">
    <property type="term" value="F:metal ion binding"/>
    <property type="evidence" value="ECO:0007669"/>
    <property type="project" value="UniProtKB-KW"/>
</dbReference>
<evidence type="ECO:0000256" key="5">
    <source>
        <dbReference type="ARBA" id="ARBA00022692"/>
    </source>
</evidence>
<name>A0AAE0SPI7_9BIVA</name>
<dbReference type="Gene3D" id="3.90.550.10">
    <property type="entry name" value="Spore Coat Polysaccharide Biosynthesis Protein SpsA, Chain A"/>
    <property type="match status" value="1"/>
</dbReference>
<dbReference type="Proteomes" id="UP001195483">
    <property type="component" value="Unassembled WGS sequence"/>
</dbReference>
<comment type="pathway">
    <text evidence="12">Protein modification; protein glycosylation.</text>
</comment>
<keyword evidence="9" id="KW-0325">Glycoprotein</keyword>
<keyword evidence="7" id="KW-1133">Transmembrane helix</keyword>
<dbReference type="GO" id="GO:0015018">
    <property type="term" value="F:galactosylgalactosylxylosylprotein 3-beta-glucuronosyltransferase activity"/>
    <property type="evidence" value="ECO:0007669"/>
    <property type="project" value="UniProtKB-UniRule"/>
</dbReference>
<evidence type="ECO:0000256" key="11">
    <source>
        <dbReference type="PIRSR" id="PIRSR605027-3"/>
    </source>
</evidence>
<keyword evidence="11 12" id="KW-0479">Metal-binding</keyword>
<comment type="similarity">
    <text evidence="2 12">Belongs to the glycosyltransferase 43 family.</text>
</comment>
<comment type="cofactor">
    <cofactor evidence="11 12">
        <name>Mn(2+)</name>
        <dbReference type="ChEBI" id="CHEBI:29035"/>
    </cofactor>
</comment>
<evidence type="ECO:0000313" key="13">
    <source>
        <dbReference type="EMBL" id="KAK3595647.1"/>
    </source>
</evidence>
<keyword evidence="5" id="KW-0812">Transmembrane</keyword>
<dbReference type="Pfam" id="PF03360">
    <property type="entry name" value="Glyco_transf_43"/>
    <property type="match status" value="1"/>
</dbReference>